<gene>
    <name evidence="1" type="ORF">S01H4_65438</name>
</gene>
<evidence type="ECO:0000313" key="1">
    <source>
        <dbReference type="EMBL" id="GAH25589.1"/>
    </source>
</evidence>
<proteinExistence type="predicted"/>
<sequence>MAEPLTPDLLLDWLARKTAEYEEEIRAHKWRLHYLSAEIVLLKRLLEETGH</sequence>
<dbReference type="AlphaFoldDB" id="X1F876"/>
<name>X1F876_9ZZZZ</name>
<organism evidence="1">
    <name type="scientific">marine sediment metagenome</name>
    <dbReference type="NCBI Taxonomy" id="412755"/>
    <lineage>
        <taxon>unclassified sequences</taxon>
        <taxon>metagenomes</taxon>
        <taxon>ecological metagenomes</taxon>
    </lineage>
</organism>
<dbReference type="EMBL" id="BART01040047">
    <property type="protein sequence ID" value="GAH25589.1"/>
    <property type="molecule type" value="Genomic_DNA"/>
</dbReference>
<accession>X1F876</accession>
<protein>
    <submittedName>
        <fullName evidence="1">Uncharacterized protein</fullName>
    </submittedName>
</protein>
<reference evidence="1" key="1">
    <citation type="journal article" date="2014" name="Front. Microbiol.">
        <title>High frequency of phylogenetically diverse reductive dehalogenase-homologous genes in deep subseafloor sedimentary metagenomes.</title>
        <authorList>
            <person name="Kawai M."/>
            <person name="Futagami T."/>
            <person name="Toyoda A."/>
            <person name="Takaki Y."/>
            <person name="Nishi S."/>
            <person name="Hori S."/>
            <person name="Arai W."/>
            <person name="Tsubouchi T."/>
            <person name="Morono Y."/>
            <person name="Uchiyama I."/>
            <person name="Ito T."/>
            <person name="Fujiyama A."/>
            <person name="Inagaki F."/>
            <person name="Takami H."/>
        </authorList>
    </citation>
    <scope>NUCLEOTIDE SEQUENCE</scope>
    <source>
        <strain evidence="1">Expedition CK06-06</strain>
    </source>
</reference>
<comment type="caution">
    <text evidence="1">The sequence shown here is derived from an EMBL/GenBank/DDBJ whole genome shotgun (WGS) entry which is preliminary data.</text>
</comment>